<accession>A0AAD9FZL7</accession>
<reference evidence="1" key="1">
    <citation type="submission" date="2023-08" db="EMBL/GenBank/DDBJ databases">
        <title>Reference Genome Resource for the Citrus Pathogen Phytophthora citrophthora.</title>
        <authorList>
            <person name="Moller H."/>
            <person name="Coetzee B."/>
            <person name="Rose L.J."/>
            <person name="Van Niekerk J.M."/>
        </authorList>
    </citation>
    <scope>NUCLEOTIDE SEQUENCE</scope>
    <source>
        <strain evidence="1">STE-U-9442</strain>
    </source>
</reference>
<evidence type="ECO:0000313" key="2">
    <source>
        <dbReference type="Proteomes" id="UP001259832"/>
    </source>
</evidence>
<dbReference type="AlphaFoldDB" id="A0AAD9FZL7"/>
<evidence type="ECO:0000313" key="1">
    <source>
        <dbReference type="EMBL" id="KAK1928990.1"/>
    </source>
</evidence>
<gene>
    <name evidence="1" type="ORF">P3T76_015524</name>
</gene>
<keyword evidence="2" id="KW-1185">Reference proteome</keyword>
<protein>
    <submittedName>
        <fullName evidence="1">Uncharacterized protein</fullName>
    </submittedName>
</protein>
<sequence>MYLIAISDVCVVESEYMALDRIVPYVDGDARMDYMQYAEKMVRFAQTGEAVQPKVKDFGCEMKNTIGDS</sequence>
<comment type="caution">
    <text evidence="1">The sequence shown here is derived from an EMBL/GenBank/DDBJ whole genome shotgun (WGS) entry which is preliminary data.</text>
</comment>
<organism evidence="1 2">
    <name type="scientific">Phytophthora citrophthora</name>
    <dbReference type="NCBI Taxonomy" id="4793"/>
    <lineage>
        <taxon>Eukaryota</taxon>
        <taxon>Sar</taxon>
        <taxon>Stramenopiles</taxon>
        <taxon>Oomycota</taxon>
        <taxon>Peronosporomycetes</taxon>
        <taxon>Peronosporales</taxon>
        <taxon>Peronosporaceae</taxon>
        <taxon>Phytophthora</taxon>
    </lineage>
</organism>
<name>A0AAD9FZL7_9STRA</name>
<dbReference type="EMBL" id="JASMQC010000054">
    <property type="protein sequence ID" value="KAK1928990.1"/>
    <property type="molecule type" value="Genomic_DNA"/>
</dbReference>
<proteinExistence type="predicted"/>
<dbReference type="Proteomes" id="UP001259832">
    <property type="component" value="Unassembled WGS sequence"/>
</dbReference>